<proteinExistence type="predicted"/>
<name>A0A9D3UML0_9ROSI</name>
<dbReference type="GO" id="GO:0003676">
    <property type="term" value="F:nucleic acid binding"/>
    <property type="evidence" value="ECO:0007669"/>
    <property type="project" value="InterPro"/>
</dbReference>
<dbReference type="PANTHER" id="PTHR47074">
    <property type="entry name" value="BNAC02G40300D PROTEIN"/>
    <property type="match status" value="1"/>
</dbReference>
<dbReference type="InterPro" id="IPR052929">
    <property type="entry name" value="RNase_H-like_EbsB-rel"/>
</dbReference>
<keyword evidence="1" id="KW-0472">Membrane</keyword>
<dbReference type="AlphaFoldDB" id="A0A9D3UML0"/>
<dbReference type="OrthoDB" id="1717299at2759"/>
<dbReference type="EMBL" id="JAIQCV010000011">
    <property type="protein sequence ID" value="KAH1047715.1"/>
    <property type="molecule type" value="Genomic_DNA"/>
</dbReference>
<dbReference type="PANTHER" id="PTHR47074:SF61">
    <property type="entry name" value="RNASE H TYPE-1 DOMAIN-CONTAINING PROTEIN"/>
    <property type="match status" value="1"/>
</dbReference>
<feature type="domain" description="RNase H type-1" evidence="2">
    <location>
        <begin position="148"/>
        <end position="207"/>
    </location>
</feature>
<keyword evidence="1" id="KW-1133">Transmembrane helix</keyword>
<dbReference type="InterPro" id="IPR002156">
    <property type="entry name" value="RNaseH_domain"/>
</dbReference>
<dbReference type="Proteomes" id="UP000828251">
    <property type="component" value="Unassembled WGS sequence"/>
</dbReference>
<accession>A0A9D3UML0</accession>
<evidence type="ECO:0000313" key="4">
    <source>
        <dbReference type="Proteomes" id="UP000828251"/>
    </source>
</evidence>
<evidence type="ECO:0000313" key="3">
    <source>
        <dbReference type="EMBL" id="KAH1047715.1"/>
    </source>
</evidence>
<dbReference type="Pfam" id="PF13456">
    <property type="entry name" value="RVT_3"/>
    <property type="match status" value="1"/>
</dbReference>
<evidence type="ECO:0000259" key="2">
    <source>
        <dbReference type="Pfam" id="PF13456"/>
    </source>
</evidence>
<gene>
    <name evidence="3" type="ORF">J1N35_038499</name>
</gene>
<keyword evidence="4" id="KW-1185">Reference proteome</keyword>
<evidence type="ECO:0000256" key="1">
    <source>
        <dbReference type="SAM" id="Phobius"/>
    </source>
</evidence>
<keyword evidence="1" id="KW-0812">Transmembrane</keyword>
<feature type="transmembrane region" description="Helical" evidence="1">
    <location>
        <begin position="228"/>
        <end position="248"/>
    </location>
</feature>
<organism evidence="3 4">
    <name type="scientific">Gossypium stocksii</name>
    <dbReference type="NCBI Taxonomy" id="47602"/>
    <lineage>
        <taxon>Eukaryota</taxon>
        <taxon>Viridiplantae</taxon>
        <taxon>Streptophyta</taxon>
        <taxon>Embryophyta</taxon>
        <taxon>Tracheophyta</taxon>
        <taxon>Spermatophyta</taxon>
        <taxon>Magnoliopsida</taxon>
        <taxon>eudicotyledons</taxon>
        <taxon>Gunneridae</taxon>
        <taxon>Pentapetalae</taxon>
        <taxon>rosids</taxon>
        <taxon>malvids</taxon>
        <taxon>Malvales</taxon>
        <taxon>Malvaceae</taxon>
        <taxon>Malvoideae</taxon>
        <taxon>Gossypium</taxon>
    </lineage>
</organism>
<sequence length="250" mass="28286">MTFGFPNLNMVELIVTILISITLHGLIDHCKTLAWKEGIVRAITDGDQVDCILNISLAKSKKTDIIVWKSWLDETFRVANEKSKKLLAITLWAVWLVRNRLVHDPVRKTVDELVAFIFSYLREIDEISPIRVITVPTLQQIWRPPDPDAFIAEARACEQAIRFAIDMGFRKVQMEGDSLTFIKRLNSYIKEKSILSLIVGDIKDYLSNILGRRGANDGRNGSRGGLDALGLVILLAKFSLYGYGVLLFPR</sequence>
<dbReference type="CDD" id="cd06222">
    <property type="entry name" value="RNase_H_like"/>
    <property type="match status" value="1"/>
</dbReference>
<reference evidence="3 4" key="1">
    <citation type="journal article" date="2021" name="Plant Biotechnol. J.">
        <title>Multi-omics assisted identification of the key and species-specific regulatory components of drought-tolerant mechanisms in Gossypium stocksii.</title>
        <authorList>
            <person name="Yu D."/>
            <person name="Ke L."/>
            <person name="Zhang D."/>
            <person name="Wu Y."/>
            <person name="Sun Y."/>
            <person name="Mei J."/>
            <person name="Sun J."/>
            <person name="Sun Y."/>
        </authorList>
    </citation>
    <scope>NUCLEOTIDE SEQUENCE [LARGE SCALE GENOMIC DNA]</scope>
    <source>
        <strain evidence="4">cv. E1</strain>
        <tissue evidence="3">Leaf</tissue>
    </source>
</reference>
<dbReference type="GO" id="GO:0004523">
    <property type="term" value="F:RNA-DNA hybrid ribonuclease activity"/>
    <property type="evidence" value="ECO:0007669"/>
    <property type="project" value="InterPro"/>
</dbReference>
<dbReference type="InterPro" id="IPR044730">
    <property type="entry name" value="RNase_H-like_dom_plant"/>
</dbReference>
<comment type="caution">
    <text evidence="3">The sequence shown here is derived from an EMBL/GenBank/DDBJ whole genome shotgun (WGS) entry which is preliminary data.</text>
</comment>
<protein>
    <recommendedName>
        <fullName evidence="2">RNase H type-1 domain-containing protein</fullName>
    </recommendedName>
</protein>